<dbReference type="InterPro" id="IPR011463">
    <property type="entry name" value="DUF1569"/>
</dbReference>
<proteinExistence type="predicted"/>
<keyword evidence="2" id="KW-1185">Reference proteome</keyword>
<evidence type="ECO:0000313" key="2">
    <source>
        <dbReference type="Proteomes" id="UP001245285"/>
    </source>
</evidence>
<organism evidence="1 2">
    <name type="scientific">Autumnicola lenta</name>
    <dbReference type="NCBI Taxonomy" id="3075593"/>
    <lineage>
        <taxon>Bacteria</taxon>
        <taxon>Pseudomonadati</taxon>
        <taxon>Bacteroidota</taxon>
        <taxon>Flavobacteriia</taxon>
        <taxon>Flavobacteriales</taxon>
        <taxon>Flavobacteriaceae</taxon>
        <taxon>Autumnicola</taxon>
    </lineage>
</organism>
<comment type="caution">
    <text evidence="1">The sequence shown here is derived from an EMBL/GenBank/DDBJ whole genome shotgun (WGS) entry which is preliminary data.</text>
</comment>
<dbReference type="EMBL" id="JAVRHO010000002">
    <property type="protein sequence ID" value="MDT0645426.1"/>
    <property type="molecule type" value="Genomic_DNA"/>
</dbReference>
<evidence type="ECO:0000313" key="1">
    <source>
        <dbReference type="EMBL" id="MDT0645426.1"/>
    </source>
</evidence>
<dbReference type="Proteomes" id="UP001245285">
    <property type="component" value="Unassembled WGS sequence"/>
</dbReference>
<name>A0ABU3CGE1_9FLAO</name>
<protein>
    <submittedName>
        <fullName evidence="1">DUF1569 domain-containing protein</fullName>
    </submittedName>
</protein>
<gene>
    <name evidence="1" type="ORF">RM545_01885</name>
</gene>
<dbReference type="InterPro" id="IPR034660">
    <property type="entry name" value="DinB/YfiT-like"/>
</dbReference>
<reference evidence="1 2" key="1">
    <citation type="submission" date="2023-09" db="EMBL/GenBank/DDBJ databases">
        <authorList>
            <person name="Rey-Velasco X."/>
        </authorList>
    </citation>
    <scope>NUCLEOTIDE SEQUENCE [LARGE SCALE GENOMIC DNA]</scope>
    <source>
        <strain evidence="1 2">F260</strain>
    </source>
</reference>
<dbReference type="Pfam" id="PF07606">
    <property type="entry name" value="DUF1569"/>
    <property type="match status" value="1"/>
</dbReference>
<sequence>MKTVFDDQVRAELVKRVGEVNKASTAEWGKMNVYQMLRHNTYWNGWILGKYKPVYKQAISGKIFGKIALKRMIRDEKPLARNIPTSPQFQVKETKGDLEPEKAEWILLIREYDSYNNPDFIHDFFGRMTKEQIGQLVYKHTDHHLRQFRV</sequence>
<dbReference type="RefSeq" id="WP_311493581.1">
    <property type="nucleotide sequence ID" value="NZ_JAVRHO010000002.1"/>
</dbReference>
<dbReference type="Gene3D" id="1.20.120.450">
    <property type="entry name" value="dinb family like domain"/>
    <property type="match status" value="1"/>
</dbReference>
<accession>A0ABU3CGE1</accession>